<reference evidence="8" key="1">
    <citation type="submission" date="2018-05" db="EMBL/GenBank/DDBJ databases">
        <authorList>
            <person name="Lanie J.A."/>
            <person name="Ng W.-L."/>
            <person name="Kazmierczak K.M."/>
            <person name="Andrzejewski T.M."/>
            <person name="Davidsen T.M."/>
            <person name="Wayne K.J."/>
            <person name="Tettelin H."/>
            <person name="Glass J.I."/>
            <person name="Rusch D."/>
            <person name="Podicherti R."/>
            <person name="Tsui H.-C.T."/>
            <person name="Winkler M.E."/>
        </authorList>
    </citation>
    <scope>NUCLEOTIDE SEQUENCE</scope>
</reference>
<dbReference type="EMBL" id="UINC01036807">
    <property type="protein sequence ID" value="SVB31340.1"/>
    <property type="molecule type" value="Genomic_DNA"/>
</dbReference>
<proteinExistence type="inferred from homology"/>
<dbReference type="HAMAP" id="MF_00009">
    <property type="entry name" value="Endoribonucl_YbeY"/>
    <property type="match status" value="1"/>
</dbReference>
<dbReference type="NCBIfam" id="TIGR00043">
    <property type="entry name" value="rRNA maturation RNase YbeY"/>
    <property type="match status" value="1"/>
</dbReference>
<dbReference type="Gene3D" id="3.40.390.30">
    <property type="entry name" value="Metalloproteases ('zincins'), catalytic domain"/>
    <property type="match status" value="1"/>
</dbReference>
<evidence type="ECO:0000256" key="4">
    <source>
        <dbReference type="ARBA" id="ARBA00022723"/>
    </source>
</evidence>
<dbReference type="SUPFAM" id="SSF55486">
    <property type="entry name" value="Metalloproteases ('zincins'), catalytic domain"/>
    <property type="match status" value="1"/>
</dbReference>
<evidence type="ECO:0000256" key="3">
    <source>
        <dbReference type="ARBA" id="ARBA00022722"/>
    </source>
</evidence>
<keyword evidence="5" id="KW-0255">Endonuclease</keyword>
<comment type="cofactor">
    <cofactor evidence="1">
        <name>Zn(2+)</name>
        <dbReference type="ChEBI" id="CHEBI:29105"/>
    </cofactor>
</comment>
<evidence type="ECO:0000256" key="2">
    <source>
        <dbReference type="ARBA" id="ARBA00010875"/>
    </source>
</evidence>
<dbReference type="InterPro" id="IPR023091">
    <property type="entry name" value="MetalPrtase_cat_dom_sf_prd"/>
</dbReference>
<keyword evidence="3" id="KW-0540">Nuclease</keyword>
<sequence>MDYPKWRKKIKNPSHYIKKKLKTLSKIPSFRNKKQEFTLLLTNNKKMKSLNNKFRKKNIATDVLSFPLNYIFKKNSYLGDIAISFDIINKRSIKSNFFKEFDKMWIHGYFHLLGHDHKNLKGFQKMNKKENLILNHF</sequence>
<evidence type="ECO:0000256" key="1">
    <source>
        <dbReference type="ARBA" id="ARBA00001947"/>
    </source>
</evidence>
<dbReference type="GO" id="GO:0004222">
    <property type="term" value="F:metalloendopeptidase activity"/>
    <property type="evidence" value="ECO:0007669"/>
    <property type="project" value="InterPro"/>
</dbReference>
<feature type="non-terminal residue" evidence="8">
    <location>
        <position position="137"/>
    </location>
</feature>
<dbReference type="GO" id="GO:0006364">
    <property type="term" value="P:rRNA processing"/>
    <property type="evidence" value="ECO:0007669"/>
    <property type="project" value="InterPro"/>
</dbReference>
<evidence type="ECO:0000256" key="5">
    <source>
        <dbReference type="ARBA" id="ARBA00022759"/>
    </source>
</evidence>
<dbReference type="PANTHER" id="PTHR46986:SF1">
    <property type="entry name" value="ENDORIBONUCLEASE YBEY, CHLOROPLASTIC"/>
    <property type="match status" value="1"/>
</dbReference>
<evidence type="ECO:0000256" key="6">
    <source>
        <dbReference type="ARBA" id="ARBA00022801"/>
    </source>
</evidence>
<comment type="similarity">
    <text evidence="2">Belongs to the endoribonuclease YbeY family.</text>
</comment>
<accession>A0A382CYV3</accession>
<dbReference type="InterPro" id="IPR002036">
    <property type="entry name" value="YbeY"/>
</dbReference>
<dbReference type="AlphaFoldDB" id="A0A382CYV3"/>
<name>A0A382CYV3_9ZZZZ</name>
<dbReference type="PANTHER" id="PTHR46986">
    <property type="entry name" value="ENDORIBONUCLEASE YBEY, CHLOROPLASTIC"/>
    <property type="match status" value="1"/>
</dbReference>
<keyword evidence="6" id="KW-0378">Hydrolase</keyword>
<organism evidence="8">
    <name type="scientific">marine metagenome</name>
    <dbReference type="NCBI Taxonomy" id="408172"/>
    <lineage>
        <taxon>unclassified sequences</taxon>
        <taxon>metagenomes</taxon>
        <taxon>ecological metagenomes</taxon>
    </lineage>
</organism>
<keyword evidence="7" id="KW-0862">Zinc</keyword>
<protein>
    <submittedName>
        <fullName evidence="8">Uncharacterized protein</fullName>
    </submittedName>
</protein>
<evidence type="ECO:0000256" key="7">
    <source>
        <dbReference type="ARBA" id="ARBA00022833"/>
    </source>
</evidence>
<keyword evidence="4" id="KW-0479">Metal-binding</keyword>
<dbReference type="GO" id="GO:0004519">
    <property type="term" value="F:endonuclease activity"/>
    <property type="evidence" value="ECO:0007669"/>
    <property type="project" value="UniProtKB-KW"/>
</dbReference>
<gene>
    <name evidence="8" type="ORF">METZ01_LOCUS184194</name>
</gene>
<dbReference type="GO" id="GO:0046872">
    <property type="term" value="F:metal ion binding"/>
    <property type="evidence" value="ECO:0007669"/>
    <property type="project" value="UniProtKB-KW"/>
</dbReference>
<evidence type="ECO:0000313" key="8">
    <source>
        <dbReference type="EMBL" id="SVB31340.1"/>
    </source>
</evidence>
<dbReference type="Pfam" id="PF02130">
    <property type="entry name" value="YbeY"/>
    <property type="match status" value="1"/>
</dbReference>